<proteinExistence type="predicted"/>
<dbReference type="OrthoDB" id="7489123at2759"/>
<organism evidence="1 2">
    <name type="scientific">Paragonimus heterotremus</name>
    <dbReference type="NCBI Taxonomy" id="100268"/>
    <lineage>
        <taxon>Eukaryota</taxon>
        <taxon>Metazoa</taxon>
        <taxon>Spiralia</taxon>
        <taxon>Lophotrochozoa</taxon>
        <taxon>Platyhelminthes</taxon>
        <taxon>Trematoda</taxon>
        <taxon>Digenea</taxon>
        <taxon>Plagiorchiida</taxon>
        <taxon>Troglotremata</taxon>
        <taxon>Troglotrematidae</taxon>
        <taxon>Paragonimus</taxon>
    </lineage>
</organism>
<evidence type="ECO:0000313" key="2">
    <source>
        <dbReference type="Proteomes" id="UP000748531"/>
    </source>
</evidence>
<dbReference type="EMBL" id="LUCH01000668">
    <property type="protein sequence ID" value="KAF5404582.1"/>
    <property type="molecule type" value="Genomic_DNA"/>
</dbReference>
<evidence type="ECO:0000313" key="1">
    <source>
        <dbReference type="EMBL" id="KAF5404582.1"/>
    </source>
</evidence>
<accession>A0A8J4SSU4</accession>
<name>A0A8J4SSU4_9TREM</name>
<gene>
    <name evidence="1" type="ORF">PHET_01746</name>
</gene>
<keyword evidence="2" id="KW-1185">Reference proteome</keyword>
<reference evidence="1" key="1">
    <citation type="submission" date="2019-05" db="EMBL/GenBank/DDBJ databases">
        <title>Annotation for the trematode Paragonimus heterotremus.</title>
        <authorList>
            <person name="Choi Y.-J."/>
        </authorList>
    </citation>
    <scope>NUCLEOTIDE SEQUENCE</scope>
    <source>
        <strain evidence="1">LC</strain>
    </source>
</reference>
<protein>
    <submittedName>
        <fullName evidence="1">Uncharacterized protein</fullName>
    </submittedName>
</protein>
<comment type="caution">
    <text evidence="1">The sequence shown here is derived from an EMBL/GenBank/DDBJ whole genome shotgun (WGS) entry which is preliminary data.</text>
</comment>
<sequence>MHFQVTPWYSAAATASVNSPVGQLRRDKELEVELTRLRIQEVEKRIEREMMIQQRTKLDRDEYEFKPIETPAFIRPTERQTDLPRLEIQRFAGNSKSHWSFNKAFELGVENRTNDNQARLDCLIQDCDKPAKASIQHCTILEEDRGYLDTKEILRVRV</sequence>
<dbReference type="AlphaFoldDB" id="A0A8J4SSU4"/>
<dbReference type="Proteomes" id="UP000748531">
    <property type="component" value="Unassembled WGS sequence"/>
</dbReference>